<keyword evidence="2" id="KW-1185">Reference proteome</keyword>
<sequence length="301" mass="34386">MYPCRRPDRQIQSLLRNNQQPAATHLALSHDLPFYRHFSANAASVKLTAIYGDLAEARKKPRQLPPIKAEVETIRQELQRGRFSDETLQILESLLVCKDAKSLMETRSSLTEFMRSKSLSVMRDITEKTVEQKLWIMEFFVRAFALLGDIEGCLALKYESLLLRQVKSSGCPFLQVSSMEWLNFAEHLLDNGFYPIARQACENALLGIQKDDVVNAKICEFSGSKRIKRIRDHAVISSASGSVQAQATEYLKRKTIEKSNICSPVSKDIQSMANILFRNGIKKRNVRQLLESQRMRIAKNY</sequence>
<evidence type="ECO:0000313" key="2">
    <source>
        <dbReference type="Proteomes" id="UP001174677"/>
    </source>
</evidence>
<name>A0ABQ9KE42_HEVBR</name>
<comment type="caution">
    <text evidence="1">The sequence shown here is derived from an EMBL/GenBank/DDBJ whole genome shotgun (WGS) entry which is preliminary data.</text>
</comment>
<dbReference type="PANTHER" id="PTHR37176">
    <property type="entry name" value="F10K1.23"/>
    <property type="match status" value="1"/>
</dbReference>
<organism evidence="1 2">
    <name type="scientific">Hevea brasiliensis</name>
    <name type="common">Para rubber tree</name>
    <name type="synonym">Siphonia brasiliensis</name>
    <dbReference type="NCBI Taxonomy" id="3981"/>
    <lineage>
        <taxon>Eukaryota</taxon>
        <taxon>Viridiplantae</taxon>
        <taxon>Streptophyta</taxon>
        <taxon>Embryophyta</taxon>
        <taxon>Tracheophyta</taxon>
        <taxon>Spermatophyta</taxon>
        <taxon>Magnoliopsida</taxon>
        <taxon>eudicotyledons</taxon>
        <taxon>Gunneridae</taxon>
        <taxon>Pentapetalae</taxon>
        <taxon>rosids</taxon>
        <taxon>fabids</taxon>
        <taxon>Malpighiales</taxon>
        <taxon>Euphorbiaceae</taxon>
        <taxon>Crotonoideae</taxon>
        <taxon>Micrandreae</taxon>
        <taxon>Hevea</taxon>
    </lineage>
</organism>
<evidence type="ECO:0000313" key="1">
    <source>
        <dbReference type="EMBL" id="KAJ9135161.1"/>
    </source>
</evidence>
<reference evidence="1 2" key="1">
    <citation type="journal article" date="2023" name="Plant Biotechnol. J.">
        <title>Chromosome-level wild Hevea brasiliensis genome provides new tools for genomic-assisted breeding and valuable loci to elevate rubber yield.</title>
        <authorList>
            <person name="Cheng H."/>
            <person name="Song X."/>
            <person name="Hu Y."/>
            <person name="Wu T."/>
            <person name="Yang Q."/>
            <person name="An Z."/>
            <person name="Feng S."/>
            <person name="Deng Z."/>
            <person name="Wu W."/>
            <person name="Zeng X."/>
            <person name="Tu M."/>
            <person name="Wang X."/>
            <person name="Huang H."/>
        </authorList>
    </citation>
    <scope>NUCLEOTIDE SEQUENCE [LARGE SCALE GENOMIC DNA]</scope>
    <source>
        <strain evidence="1">MT/VB/25A 57/8</strain>
    </source>
</reference>
<dbReference type="InterPro" id="IPR044969">
    <property type="entry name" value="DFO"/>
</dbReference>
<accession>A0ABQ9KE42</accession>
<gene>
    <name evidence="1" type="ORF">P3X46_032372</name>
</gene>
<dbReference type="Proteomes" id="UP001174677">
    <property type="component" value="Chromosome 18"/>
</dbReference>
<protein>
    <submittedName>
        <fullName evidence="1">Uncharacterized protein</fullName>
    </submittedName>
</protein>
<dbReference type="EMBL" id="JARPOI010000018">
    <property type="protein sequence ID" value="KAJ9135161.1"/>
    <property type="molecule type" value="Genomic_DNA"/>
</dbReference>
<proteinExistence type="predicted"/>
<dbReference type="PANTHER" id="PTHR37176:SF1">
    <property type="entry name" value="PROTEIN DOUBLE-STRAND BREAK FORMATION"/>
    <property type="match status" value="1"/>
</dbReference>